<evidence type="ECO:0000313" key="10">
    <source>
        <dbReference type="EMBL" id="KEO87741.1"/>
    </source>
</evidence>
<feature type="domain" description="Pycsar effector protein" evidence="9">
    <location>
        <begin position="43"/>
        <end position="186"/>
    </location>
</feature>
<feature type="transmembrane region" description="Helical" evidence="8">
    <location>
        <begin position="171"/>
        <end position="189"/>
    </location>
</feature>
<dbReference type="OrthoDB" id="338959at2"/>
<keyword evidence="11" id="KW-1185">Reference proteome</keyword>
<dbReference type="GO" id="GO:0051607">
    <property type="term" value="P:defense response to virus"/>
    <property type="evidence" value="ECO:0007669"/>
    <property type="project" value="UniProtKB-KW"/>
</dbReference>
<dbReference type="Pfam" id="PF18967">
    <property type="entry name" value="PycTM"/>
    <property type="match status" value="1"/>
</dbReference>
<comment type="caution">
    <text evidence="10">The sequence shown here is derived from an EMBL/GenBank/DDBJ whole genome shotgun (WGS) entry which is preliminary data.</text>
</comment>
<evidence type="ECO:0000256" key="6">
    <source>
        <dbReference type="ARBA" id="ARBA00023118"/>
    </source>
</evidence>
<keyword evidence="7 8" id="KW-0472">Membrane</keyword>
<evidence type="ECO:0000256" key="7">
    <source>
        <dbReference type="ARBA" id="ARBA00023136"/>
    </source>
</evidence>
<evidence type="ECO:0000259" key="9">
    <source>
        <dbReference type="Pfam" id="PF18967"/>
    </source>
</evidence>
<dbReference type="RefSeq" id="WP_152553618.1">
    <property type="nucleotide sequence ID" value="NZ_JMIW01000010.1"/>
</dbReference>
<organism evidence="10 11">
    <name type="scientific">Erythrobacter longus</name>
    <dbReference type="NCBI Taxonomy" id="1044"/>
    <lineage>
        <taxon>Bacteria</taxon>
        <taxon>Pseudomonadati</taxon>
        <taxon>Pseudomonadota</taxon>
        <taxon>Alphaproteobacteria</taxon>
        <taxon>Sphingomonadales</taxon>
        <taxon>Erythrobacteraceae</taxon>
        <taxon>Erythrobacter/Porphyrobacter group</taxon>
        <taxon>Erythrobacter</taxon>
    </lineage>
</organism>
<dbReference type="InterPro" id="IPR043760">
    <property type="entry name" value="PycTM_dom"/>
</dbReference>
<dbReference type="GO" id="GO:0000166">
    <property type="term" value="F:nucleotide binding"/>
    <property type="evidence" value="ECO:0007669"/>
    <property type="project" value="UniProtKB-KW"/>
</dbReference>
<evidence type="ECO:0000256" key="3">
    <source>
        <dbReference type="ARBA" id="ARBA00022692"/>
    </source>
</evidence>
<keyword evidence="5 8" id="KW-1133">Transmembrane helix</keyword>
<dbReference type="STRING" id="1044.EH31_06190"/>
<protein>
    <recommendedName>
        <fullName evidence="9">Pycsar effector protein domain-containing protein</fullName>
    </recommendedName>
</protein>
<feature type="transmembrane region" description="Helical" evidence="8">
    <location>
        <begin position="57"/>
        <end position="76"/>
    </location>
</feature>
<keyword evidence="2" id="KW-1003">Cell membrane</keyword>
<keyword evidence="3 8" id="KW-0812">Transmembrane</keyword>
<keyword evidence="6" id="KW-0051">Antiviral defense</keyword>
<evidence type="ECO:0000313" key="11">
    <source>
        <dbReference type="Proteomes" id="UP000027647"/>
    </source>
</evidence>
<evidence type="ECO:0000256" key="4">
    <source>
        <dbReference type="ARBA" id="ARBA00022741"/>
    </source>
</evidence>
<comment type="subcellular location">
    <subcellularLocation>
        <location evidence="1">Cell membrane</location>
    </subcellularLocation>
</comment>
<dbReference type="AlphaFoldDB" id="A0A074LZZ2"/>
<keyword evidence="4" id="KW-0547">Nucleotide-binding</keyword>
<dbReference type="Proteomes" id="UP000027647">
    <property type="component" value="Unassembled WGS sequence"/>
</dbReference>
<dbReference type="GO" id="GO:0005886">
    <property type="term" value="C:plasma membrane"/>
    <property type="evidence" value="ECO:0007669"/>
    <property type="project" value="UniProtKB-SubCell"/>
</dbReference>
<dbReference type="eggNOG" id="COG1418">
    <property type="taxonomic scope" value="Bacteria"/>
</dbReference>
<evidence type="ECO:0000256" key="2">
    <source>
        <dbReference type="ARBA" id="ARBA00022475"/>
    </source>
</evidence>
<evidence type="ECO:0000256" key="1">
    <source>
        <dbReference type="ARBA" id="ARBA00004236"/>
    </source>
</evidence>
<sequence>MVAQAEPEKGAPISGSKAAGSHELAQKERKFSNHSIHLVRTAQTQTLSLSSMADNKASILIGATFVVFSMSITNLFGGGATWAVLTLAATAFISSLFAVLSVIPSVPQAPKDRKNFNYLFFGHYVSLETDEWIDELLDKFETDETLFRTMLTDIHQGGQVLAGKKYKYLNYAYRTFVWGVFITWIVFAYENIAL</sequence>
<reference evidence="10 11" key="1">
    <citation type="submission" date="2014-04" db="EMBL/GenBank/DDBJ databases">
        <title>A comprehensive comparison of genomes of Erythrobacter spp. strains.</title>
        <authorList>
            <person name="Zheng Q."/>
        </authorList>
    </citation>
    <scope>NUCLEOTIDE SEQUENCE [LARGE SCALE GENOMIC DNA]</scope>
    <source>
        <strain evidence="10 11">DSM 6997</strain>
    </source>
</reference>
<accession>A0A074LZZ2</accession>
<name>A0A074LZZ2_ERYLO</name>
<dbReference type="EMBL" id="JMIW01000010">
    <property type="protein sequence ID" value="KEO87741.1"/>
    <property type="molecule type" value="Genomic_DNA"/>
</dbReference>
<evidence type="ECO:0000256" key="8">
    <source>
        <dbReference type="SAM" id="Phobius"/>
    </source>
</evidence>
<evidence type="ECO:0000256" key="5">
    <source>
        <dbReference type="ARBA" id="ARBA00022989"/>
    </source>
</evidence>
<proteinExistence type="predicted"/>
<gene>
    <name evidence="10" type="ORF">EH31_06190</name>
</gene>
<feature type="transmembrane region" description="Helical" evidence="8">
    <location>
        <begin position="82"/>
        <end position="103"/>
    </location>
</feature>